<evidence type="ECO:0000256" key="9">
    <source>
        <dbReference type="PROSITE-ProRule" id="PRU01091"/>
    </source>
</evidence>
<evidence type="ECO:0000256" key="4">
    <source>
        <dbReference type="ARBA" id="ARBA00023012"/>
    </source>
</evidence>
<dbReference type="InterPro" id="IPR036388">
    <property type="entry name" value="WH-like_DNA-bd_sf"/>
</dbReference>
<evidence type="ECO:0000256" key="6">
    <source>
        <dbReference type="ARBA" id="ARBA00023125"/>
    </source>
</evidence>
<dbReference type="RefSeq" id="WP_107864884.1">
    <property type="nucleotide sequence ID" value="NZ_QAON01000003.1"/>
</dbReference>
<dbReference type="Gene3D" id="1.10.10.10">
    <property type="entry name" value="Winged helix-like DNA-binding domain superfamily/Winged helix DNA-binding domain"/>
    <property type="match status" value="1"/>
</dbReference>
<dbReference type="InterPro" id="IPR001867">
    <property type="entry name" value="OmpR/PhoB-type_DNA-bd"/>
</dbReference>
<dbReference type="InterPro" id="IPR016032">
    <property type="entry name" value="Sig_transdc_resp-reg_C-effctor"/>
</dbReference>
<keyword evidence="6 9" id="KW-0238">DNA-binding</keyword>
<name>A0A2T5J1X8_9GAMM</name>
<dbReference type="EMBL" id="QAON01000003">
    <property type="protein sequence ID" value="PTQ90445.1"/>
    <property type="molecule type" value="Genomic_DNA"/>
</dbReference>
<gene>
    <name evidence="12" type="ORF">C8N29_103198</name>
</gene>
<dbReference type="Gene3D" id="6.10.250.690">
    <property type="match status" value="1"/>
</dbReference>
<feature type="modified residue" description="4-aspartylphosphate" evidence="8">
    <location>
        <position position="51"/>
    </location>
</feature>
<dbReference type="GO" id="GO:0000976">
    <property type="term" value="F:transcription cis-regulatory region binding"/>
    <property type="evidence" value="ECO:0007669"/>
    <property type="project" value="TreeGrafter"/>
</dbReference>
<keyword evidence="3 8" id="KW-0597">Phosphoprotein</keyword>
<evidence type="ECO:0000259" key="11">
    <source>
        <dbReference type="PROSITE" id="PS51755"/>
    </source>
</evidence>
<evidence type="ECO:0000313" key="12">
    <source>
        <dbReference type="EMBL" id="PTQ90445.1"/>
    </source>
</evidence>
<feature type="DNA-binding region" description="OmpR/PhoB-type" evidence="9">
    <location>
        <begin position="124"/>
        <end position="218"/>
    </location>
</feature>
<evidence type="ECO:0000313" key="13">
    <source>
        <dbReference type="Proteomes" id="UP000244223"/>
    </source>
</evidence>
<dbReference type="GO" id="GO:0000156">
    <property type="term" value="F:phosphorelay response regulator activity"/>
    <property type="evidence" value="ECO:0007669"/>
    <property type="project" value="TreeGrafter"/>
</dbReference>
<dbReference type="PANTHER" id="PTHR48111">
    <property type="entry name" value="REGULATOR OF RPOS"/>
    <property type="match status" value="1"/>
</dbReference>
<dbReference type="FunFam" id="3.40.50.2300:FF:000002">
    <property type="entry name" value="DNA-binding response regulator PhoP"/>
    <property type="match status" value="1"/>
</dbReference>
<sequence length="221" mass="24769">MRILLVEDDAMLGATLKSALEPQGYTVDWLRDGAQALQAISDQHIDLVILDLGLPKMDGMTVLNAVRRKGVSTPILILTARDTVQDKVKGLDAGADDYLLKPFDLAELNARLRALTRRANGRANSQITHGAICLDPDSQSVHYQNTLVVLHRREFMLLHELLENTGKVLTRQQLEQSLYGWGDDIESNALEVHIHHLRKKFYPELIKTIRGVGYIVEKAKS</sequence>
<dbReference type="CDD" id="cd00383">
    <property type="entry name" value="trans_reg_C"/>
    <property type="match status" value="1"/>
</dbReference>
<evidence type="ECO:0000259" key="10">
    <source>
        <dbReference type="PROSITE" id="PS50110"/>
    </source>
</evidence>
<dbReference type="Proteomes" id="UP000244223">
    <property type="component" value="Unassembled WGS sequence"/>
</dbReference>
<evidence type="ECO:0000256" key="1">
    <source>
        <dbReference type="ARBA" id="ARBA00004496"/>
    </source>
</evidence>
<accession>A0A2T5J1X8</accession>
<evidence type="ECO:0000256" key="7">
    <source>
        <dbReference type="ARBA" id="ARBA00023163"/>
    </source>
</evidence>
<dbReference type="PROSITE" id="PS51755">
    <property type="entry name" value="OMPR_PHOB"/>
    <property type="match status" value="1"/>
</dbReference>
<dbReference type="Pfam" id="PF00486">
    <property type="entry name" value="Trans_reg_C"/>
    <property type="match status" value="1"/>
</dbReference>
<dbReference type="PANTHER" id="PTHR48111:SF35">
    <property type="entry name" value="TRANSCRIPTIONAL REGULATORY PROTEIN QSEB"/>
    <property type="match status" value="1"/>
</dbReference>
<dbReference type="Gene3D" id="3.40.50.2300">
    <property type="match status" value="1"/>
</dbReference>
<evidence type="ECO:0000256" key="5">
    <source>
        <dbReference type="ARBA" id="ARBA00023015"/>
    </source>
</evidence>
<dbReference type="Pfam" id="PF00072">
    <property type="entry name" value="Response_reg"/>
    <property type="match status" value="1"/>
</dbReference>
<evidence type="ECO:0000256" key="3">
    <source>
        <dbReference type="ARBA" id="ARBA00022553"/>
    </source>
</evidence>
<dbReference type="SUPFAM" id="SSF46894">
    <property type="entry name" value="C-terminal effector domain of the bipartite response regulators"/>
    <property type="match status" value="1"/>
</dbReference>
<dbReference type="CDD" id="cd17624">
    <property type="entry name" value="REC_OmpR_PmrA-like"/>
    <property type="match status" value="1"/>
</dbReference>
<dbReference type="GO" id="GO:0005829">
    <property type="term" value="C:cytosol"/>
    <property type="evidence" value="ECO:0007669"/>
    <property type="project" value="TreeGrafter"/>
</dbReference>
<keyword evidence="5" id="KW-0805">Transcription regulation</keyword>
<dbReference type="OrthoDB" id="9790442at2"/>
<dbReference type="InterPro" id="IPR039420">
    <property type="entry name" value="WalR-like"/>
</dbReference>
<evidence type="ECO:0000256" key="2">
    <source>
        <dbReference type="ARBA" id="ARBA00022490"/>
    </source>
</evidence>
<organism evidence="12 13">
    <name type="scientific">Agitococcus lubricus</name>
    <dbReference type="NCBI Taxonomy" id="1077255"/>
    <lineage>
        <taxon>Bacteria</taxon>
        <taxon>Pseudomonadati</taxon>
        <taxon>Pseudomonadota</taxon>
        <taxon>Gammaproteobacteria</taxon>
        <taxon>Moraxellales</taxon>
        <taxon>Moraxellaceae</taxon>
        <taxon>Agitococcus</taxon>
    </lineage>
</organism>
<dbReference type="InterPro" id="IPR011006">
    <property type="entry name" value="CheY-like_superfamily"/>
</dbReference>
<comment type="caution">
    <text evidence="12">The sequence shown here is derived from an EMBL/GenBank/DDBJ whole genome shotgun (WGS) entry which is preliminary data.</text>
</comment>
<proteinExistence type="predicted"/>
<keyword evidence="2" id="KW-0963">Cytoplasm</keyword>
<evidence type="ECO:0000256" key="8">
    <source>
        <dbReference type="PROSITE-ProRule" id="PRU00169"/>
    </source>
</evidence>
<dbReference type="SUPFAM" id="SSF52172">
    <property type="entry name" value="CheY-like"/>
    <property type="match status" value="1"/>
</dbReference>
<reference evidence="12 13" key="1">
    <citation type="submission" date="2018-04" db="EMBL/GenBank/DDBJ databases">
        <title>Genomic Encyclopedia of Archaeal and Bacterial Type Strains, Phase II (KMG-II): from individual species to whole genera.</title>
        <authorList>
            <person name="Goeker M."/>
        </authorList>
    </citation>
    <scope>NUCLEOTIDE SEQUENCE [LARGE SCALE GENOMIC DNA]</scope>
    <source>
        <strain evidence="12 13">DSM 5822</strain>
    </source>
</reference>
<keyword evidence="4" id="KW-0902">Two-component regulatory system</keyword>
<keyword evidence="7" id="KW-0804">Transcription</keyword>
<dbReference type="GO" id="GO:0006355">
    <property type="term" value="P:regulation of DNA-templated transcription"/>
    <property type="evidence" value="ECO:0007669"/>
    <property type="project" value="InterPro"/>
</dbReference>
<dbReference type="PROSITE" id="PS50110">
    <property type="entry name" value="RESPONSE_REGULATORY"/>
    <property type="match status" value="1"/>
</dbReference>
<dbReference type="SMART" id="SM00448">
    <property type="entry name" value="REC"/>
    <property type="match status" value="1"/>
</dbReference>
<dbReference type="GO" id="GO:0032993">
    <property type="term" value="C:protein-DNA complex"/>
    <property type="evidence" value="ECO:0007669"/>
    <property type="project" value="TreeGrafter"/>
</dbReference>
<feature type="domain" description="OmpR/PhoB-type" evidence="11">
    <location>
        <begin position="124"/>
        <end position="218"/>
    </location>
</feature>
<dbReference type="InterPro" id="IPR001789">
    <property type="entry name" value="Sig_transdc_resp-reg_receiver"/>
</dbReference>
<dbReference type="AlphaFoldDB" id="A0A2T5J1X8"/>
<protein>
    <submittedName>
        <fullName evidence="12">Two-component system response regulator QseB</fullName>
    </submittedName>
</protein>
<feature type="domain" description="Response regulatory" evidence="10">
    <location>
        <begin position="2"/>
        <end position="116"/>
    </location>
</feature>
<keyword evidence="13" id="KW-1185">Reference proteome</keyword>
<dbReference type="SMART" id="SM00862">
    <property type="entry name" value="Trans_reg_C"/>
    <property type="match status" value="1"/>
</dbReference>
<comment type="subcellular location">
    <subcellularLocation>
        <location evidence="1">Cytoplasm</location>
    </subcellularLocation>
</comment>